<dbReference type="AlphaFoldDB" id="A0A6N4WA10"/>
<keyword evidence="2" id="KW-0472">Membrane</keyword>
<proteinExistence type="predicted"/>
<reference evidence="3 4" key="1">
    <citation type="journal article" date="2019" name="Emerg. Microbes Infect.">
        <title>Comprehensive subspecies identification of 175 nontuberculous mycobacteria species based on 7547 genomic profiles.</title>
        <authorList>
            <person name="Matsumoto Y."/>
            <person name="Kinjo T."/>
            <person name="Motooka D."/>
            <person name="Nabeya D."/>
            <person name="Jung N."/>
            <person name="Uechi K."/>
            <person name="Horii T."/>
            <person name="Iida T."/>
            <person name="Fujita J."/>
            <person name="Nakamura S."/>
        </authorList>
    </citation>
    <scope>NUCLEOTIDE SEQUENCE [LARGE SCALE GENOMIC DNA]</scope>
    <source>
        <strain evidence="3 4">JCM 30275</strain>
    </source>
</reference>
<dbReference type="EMBL" id="AP022620">
    <property type="protein sequence ID" value="BBZ77595.1"/>
    <property type="molecule type" value="Genomic_DNA"/>
</dbReference>
<keyword evidence="2" id="KW-1133">Transmembrane helix</keyword>
<evidence type="ECO:0000256" key="1">
    <source>
        <dbReference type="SAM" id="MobiDB-lite"/>
    </source>
</evidence>
<keyword evidence="2" id="KW-0812">Transmembrane</keyword>
<dbReference type="RefSeq" id="WP_163804892.1">
    <property type="nucleotide sequence ID" value="NZ_AP022620.1"/>
</dbReference>
<feature type="transmembrane region" description="Helical" evidence="2">
    <location>
        <begin position="177"/>
        <end position="195"/>
    </location>
</feature>
<evidence type="ECO:0000256" key="2">
    <source>
        <dbReference type="SAM" id="Phobius"/>
    </source>
</evidence>
<dbReference type="KEGG" id="many:MANY_29320"/>
<gene>
    <name evidence="3" type="ORF">MANY_29320</name>
</gene>
<feature type="transmembrane region" description="Helical" evidence="2">
    <location>
        <begin position="123"/>
        <end position="145"/>
    </location>
</feature>
<evidence type="ECO:0000313" key="4">
    <source>
        <dbReference type="Proteomes" id="UP000467249"/>
    </source>
</evidence>
<feature type="region of interest" description="Disordered" evidence="1">
    <location>
        <begin position="1"/>
        <end position="58"/>
    </location>
</feature>
<evidence type="ECO:0000313" key="3">
    <source>
        <dbReference type="EMBL" id="BBZ77595.1"/>
    </source>
</evidence>
<organism evidence="3 4">
    <name type="scientific">Mycolicibacterium anyangense</name>
    <dbReference type="NCBI Taxonomy" id="1431246"/>
    <lineage>
        <taxon>Bacteria</taxon>
        <taxon>Bacillati</taxon>
        <taxon>Actinomycetota</taxon>
        <taxon>Actinomycetes</taxon>
        <taxon>Mycobacteriales</taxon>
        <taxon>Mycobacteriaceae</taxon>
        <taxon>Mycolicibacterium</taxon>
    </lineage>
</organism>
<name>A0A6N4WA10_9MYCO</name>
<protein>
    <submittedName>
        <fullName evidence="3">Uncharacterized protein</fullName>
    </submittedName>
</protein>
<dbReference type="Proteomes" id="UP000467249">
    <property type="component" value="Chromosome"/>
</dbReference>
<feature type="transmembrane region" description="Helical" evidence="2">
    <location>
        <begin position="152"/>
        <end position="171"/>
    </location>
</feature>
<sequence length="205" mass="22069">MAHPNDPRSTSPIIRRQPSGPIPRPDDTRTGIIRRAPTGPIPPLAQDRTAHVPRPPVEEAPTGLIRRAEPVTVAPRVTPVVDISTGRTATAASAMSIVSGWATAVVATDLITGWWHTDRLFCVAVGFLALLFAGSTISGVILLLLRRSVGRYLITFGAVIALLTFGSVFIAGARIPWPVYLIPVLPLVSLVLALHSSTKRWCRIR</sequence>
<feature type="transmembrane region" description="Helical" evidence="2">
    <location>
        <begin position="97"/>
        <end position="117"/>
    </location>
</feature>
<accession>A0A6N4WA10</accession>
<keyword evidence="4" id="KW-1185">Reference proteome</keyword>